<sequence>METDINFNSLITSVGKCCLGEKDCGTCSKESCLIGYCKKNLLTCLKTNEQFINGEIDNIPLFDTKIFDESSIVETVGLILNQCKNCNAYHDEECIINILRSSCEVILFGNPKDYNGSVLLYLNDVKQDNAELSSRIYEAFVNAKK</sequence>
<name>A0ABU4JS36_9CLOT</name>
<gene>
    <name evidence="1" type="ORF">P8V03_07195</name>
</gene>
<dbReference type="EMBL" id="JARUJP010000006">
    <property type="protein sequence ID" value="MDW8800937.1"/>
    <property type="molecule type" value="Genomic_DNA"/>
</dbReference>
<dbReference type="Proteomes" id="UP001281656">
    <property type="component" value="Unassembled WGS sequence"/>
</dbReference>
<accession>A0ABU4JS36</accession>
<reference evidence="1 2" key="1">
    <citation type="submission" date="2023-04" db="EMBL/GenBank/DDBJ databases">
        <title>Clostridium tannerae sp. nov., isolated from the fecal material of an alpaca.</title>
        <authorList>
            <person name="Miller S."/>
            <person name="Hendry M."/>
            <person name="King J."/>
            <person name="Sankaranarayanan K."/>
            <person name="Lawson P.A."/>
        </authorList>
    </citation>
    <scope>NUCLEOTIDE SEQUENCE [LARGE SCALE GENOMIC DNA]</scope>
    <source>
        <strain evidence="1 2">A1-XYC3</strain>
    </source>
</reference>
<proteinExistence type="predicted"/>
<keyword evidence="2" id="KW-1185">Reference proteome</keyword>
<protein>
    <submittedName>
        <fullName evidence="1">Uncharacterized protein</fullName>
    </submittedName>
</protein>
<comment type="caution">
    <text evidence="1">The sequence shown here is derived from an EMBL/GenBank/DDBJ whole genome shotgun (WGS) entry which is preliminary data.</text>
</comment>
<evidence type="ECO:0000313" key="2">
    <source>
        <dbReference type="Proteomes" id="UP001281656"/>
    </source>
</evidence>
<organism evidence="1 2">
    <name type="scientific">Clostridium tanneri</name>
    <dbReference type="NCBI Taxonomy" id="3037988"/>
    <lineage>
        <taxon>Bacteria</taxon>
        <taxon>Bacillati</taxon>
        <taxon>Bacillota</taxon>
        <taxon>Clostridia</taxon>
        <taxon>Eubacteriales</taxon>
        <taxon>Clostridiaceae</taxon>
        <taxon>Clostridium</taxon>
    </lineage>
</organism>
<evidence type="ECO:0000313" key="1">
    <source>
        <dbReference type="EMBL" id="MDW8800937.1"/>
    </source>
</evidence>
<dbReference type="RefSeq" id="WP_318797598.1">
    <property type="nucleotide sequence ID" value="NZ_JARUJP010000006.1"/>
</dbReference>